<feature type="non-terminal residue" evidence="1">
    <location>
        <position position="1"/>
    </location>
</feature>
<dbReference type="GO" id="GO:0016787">
    <property type="term" value="F:hydrolase activity"/>
    <property type="evidence" value="ECO:0007669"/>
    <property type="project" value="UniProtKB-KW"/>
</dbReference>
<comment type="caution">
    <text evidence="1">The sequence shown here is derived from an EMBL/GenBank/DDBJ whole genome shotgun (WGS) entry which is preliminary data.</text>
</comment>
<evidence type="ECO:0000313" key="1">
    <source>
        <dbReference type="EMBL" id="KAB7455192.1"/>
    </source>
</evidence>
<dbReference type="Gene3D" id="3.20.20.80">
    <property type="entry name" value="Glycosidases"/>
    <property type="match status" value="1"/>
</dbReference>
<dbReference type="EMBL" id="WDPD01000085">
    <property type="protein sequence ID" value="KAB7455192.1"/>
    <property type="molecule type" value="Genomic_DNA"/>
</dbReference>
<dbReference type="SUPFAM" id="SSF51445">
    <property type="entry name" value="(Trans)glycosidases"/>
    <property type="match status" value="1"/>
</dbReference>
<organism evidence="1 2">
    <name type="scientific">Bifidobacterium dentium</name>
    <dbReference type="NCBI Taxonomy" id="1689"/>
    <lineage>
        <taxon>Bacteria</taxon>
        <taxon>Bacillati</taxon>
        <taxon>Actinomycetota</taxon>
        <taxon>Actinomycetes</taxon>
        <taxon>Bifidobacteriales</taxon>
        <taxon>Bifidobacteriaceae</taxon>
        <taxon>Bifidobacterium</taxon>
    </lineage>
</organism>
<reference evidence="1 2" key="1">
    <citation type="journal article" date="2019" name="Nat. Med.">
        <title>A library of human gut bacterial isolates paired with longitudinal multiomics data enables mechanistic microbiome research.</title>
        <authorList>
            <person name="Poyet M."/>
            <person name="Groussin M."/>
            <person name="Gibbons S.M."/>
            <person name="Avila-Pacheco J."/>
            <person name="Jiang X."/>
            <person name="Kearney S.M."/>
            <person name="Perrotta A.R."/>
            <person name="Berdy B."/>
            <person name="Zhao S."/>
            <person name="Lieberman T.D."/>
            <person name="Swanson P.K."/>
            <person name="Smith M."/>
            <person name="Roesemann S."/>
            <person name="Alexander J.E."/>
            <person name="Rich S.A."/>
            <person name="Livny J."/>
            <person name="Vlamakis H."/>
            <person name="Clish C."/>
            <person name="Bullock K."/>
            <person name="Deik A."/>
            <person name="Scott J."/>
            <person name="Pierce K.A."/>
            <person name="Xavier R.J."/>
            <person name="Alm E.J."/>
        </authorList>
    </citation>
    <scope>NUCLEOTIDE SEQUENCE [LARGE SCALE GENOMIC DNA]</scope>
    <source>
        <strain evidence="1 2">BIOML-A2</strain>
    </source>
</reference>
<name>A0A7J5TE65_9BIFI</name>
<dbReference type="Proteomes" id="UP000429211">
    <property type="component" value="Unassembled WGS sequence"/>
</dbReference>
<dbReference type="InterPro" id="IPR017853">
    <property type="entry name" value="GH"/>
</dbReference>
<accession>A0A7J5TE65</accession>
<gene>
    <name evidence="1" type="ORF">GBB04_12360</name>
</gene>
<protein>
    <submittedName>
        <fullName evidence="1">Glycoside hydrolase family 2</fullName>
    </submittedName>
</protein>
<proteinExistence type="predicted"/>
<dbReference type="AlphaFoldDB" id="A0A7J5TE65"/>
<keyword evidence="1" id="KW-0378">Hydrolase</keyword>
<evidence type="ECO:0000313" key="2">
    <source>
        <dbReference type="Proteomes" id="UP000429211"/>
    </source>
</evidence>
<sequence length="108" mass="12204">EKRHKRRRRAAHYAVLPVAQHGVRAFVISEFGGLAQLVADHAAVSRAYGYGEYDSIEDWRTAVRSVLDSAESLESRGLAGYVYTQVSDVEEELNGLMTYDRRLNKFAQ</sequence>